<evidence type="ECO:0000256" key="6">
    <source>
        <dbReference type="SAM" id="MobiDB-lite"/>
    </source>
</evidence>
<dbReference type="EMBL" id="JAIWYP010000003">
    <property type="protein sequence ID" value="KAH3853745.1"/>
    <property type="molecule type" value="Genomic_DNA"/>
</dbReference>
<feature type="transmembrane region" description="Helical" evidence="7">
    <location>
        <begin position="176"/>
        <end position="197"/>
    </location>
</feature>
<keyword evidence="9" id="KW-1185">Reference proteome</keyword>
<dbReference type="AlphaFoldDB" id="A0A9D4L812"/>
<comment type="caution">
    <text evidence="8">The sequence shown here is derived from an EMBL/GenBank/DDBJ whole genome shotgun (WGS) entry which is preliminary data.</text>
</comment>
<comment type="subcellular location">
    <subcellularLocation>
        <location evidence="1">Membrane</location>
        <topology evidence="1">Multi-pass membrane protein</topology>
    </subcellularLocation>
</comment>
<comment type="similarity">
    <text evidence="5">Belongs to the TMEM179 family.</text>
</comment>
<evidence type="ECO:0000256" key="7">
    <source>
        <dbReference type="SAM" id="Phobius"/>
    </source>
</evidence>
<evidence type="ECO:0000256" key="5">
    <source>
        <dbReference type="ARBA" id="ARBA00093776"/>
    </source>
</evidence>
<evidence type="ECO:0000256" key="4">
    <source>
        <dbReference type="ARBA" id="ARBA00023136"/>
    </source>
</evidence>
<gene>
    <name evidence="8" type="ORF">DPMN_096277</name>
</gene>
<dbReference type="Proteomes" id="UP000828390">
    <property type="component" value="Unassembled WGS sequence"/>
</dbReference>
<feature type="transmembrane region" description="Helical" evidence="7">
    <location>
        <begin position="67"/>
        <end position="90"/>
    </location>
</feature>
<evidence type="ECO:0000313" key="9">
    <source>
        <dbReference type="Proteomes" id="UP000828390"/>
    </source>
</evidence>
<keyword evidence="3 7" id="KW-1133">Transmembrane helix</keyword>
<dbReference type="InterPro" id="IPR029673">
    <property type="entry name" value="TMEM179"/>
</dbReference>
<dbReference type="OrthoDB" id="6423876at2759"/>
<feature type="transmembrane region" description="Helical" evidence="7">
    <location>
        <begin position="102"/>
        <end position="132"/>
    </location>
</feature>
<dbReference type="Pfam" id="PF26158">
    <property type="entry name" value="Claudin_TMEM179-179B"/>
    <property type="match status" value="1"/>
</dbReference>
<dbReference type="InterPro" id="IPR059010">
    <property type="entry name" value="TMEM179-179B"/>
</dbReference>
<dbReference type="PANTHER" id="PTHR31872">
    <property type="entry name" value="TRANSMEMBRANE PROTEIN 179"/>
    <property type="match status" value="1"/>
</dbReference>
<feature type="compositionally biased region" description="Polar residues" evidence="6">
    <location>
        <begin position="214"/>
        <end position="228"/>
    </location>
</feature>
<protein>
    <submittedName>
        <fullName evidence="8">Uncharacterized protein</fullName>
    </submittedName>
</protein>
<keyword evidence="2 7" id="KW-0812">Transmembrane</keyword>
<accession>A0A9D4L812</accession>
<proteinExistence type="inferred from homology"/>
<feature type="transmembrane region" description="Helical" evidence="7">
    <location>
        <begin position="12"/>
        <end position="31"/>
    </location>
</feature>
<feature type="region of interest" description="Disordered" evidence="6">
    <location>
        <begin position="207"/>
        <end position="228"/>
    </location>
</feature>
<reference evidence="8" key="1">
    <citation type="journal article" date="2019" name="bioRxiv">
        <title>The Genome of the Zebra Mussel, Dreissena polymorpha: A Resource for Invasive Species Research.</title>
        <authorList>
            <person name="McCartney M.A."/>
            <person name="Auch B."/>
            <person name="Kono T."/>
            <person name="Mallez S."/>
            <person name="Zhang Y."/>
            <person name="Obille A."/>
            <person name="Becker A."/>
            <person name="Abrahante J.E."/>
            <person name="Garbe J."/>
            <person name="Badalamenti J.P."/>
            <person name="Herman A."/>
            <person name="Mangelson H."/>
            <person name="Liachko I."/>
            <person name="Sullivan S."/>
            <person name="Sone E.D."/>
            <person name="Koren S."/>
            <person name="Silverstein K.A.T."/>
            <person name="Beckman K.B."/>
            <person name="Gohl D.M."/>
        </authorList>
    </citation>
    <scope>NUCLEOTIDE SEQUENCE</scope>
    <source>
        <strain evidence="8">Duluth1</strain>
        <tissue evidence="8">Whole animal</tissue>
    </source>
</reference>
<dbReference type="PANTHER" id="PTHR31872:SF7">
    <property type="entry name" value="TRANSMEMBRANE PROTEIN 179B-LIKE"/>
    <property type="match status" value="1"/>
</dbReference>
<sequence length="228" mass="25134">MAVCDFHILAQAILYFFAVIAGFVVAIPIGVNRINFKGNCILYADTKWSNNEFLIPSSNAGNCNFPIYFSVFGLIFYGLGLGLYNMYAVIRSRKDPAFGSQMWVIPFMVLNAVQVTISLVVACMVSVGLLTLCNGLTGEGKLKNCWDRENSEFKKVDTGDTFNSGNYYKLLTTAQAGAWIAFLIWIIQLVLSVLRFIRNRRQGSGAMMDKAQAGQGSTTKIAETEPTS</sequence>
<evidence type="ECO:0000256" key="3">
    <source>
        <dbReference type="ARBA" id="ARBA00022989"/>
    </source>
</evidence>
<organism evidence="8 9">
    <name type="scientific">Dreissena polymorpha</name>
    <name type="common">Zebra mussel</name>
    <name type="synonym">Mytilus polymorpha</name>
    <dbReference type="NCBI Taxonomy" id="45954"/>
    <lineage>
        <taxon>Eukaryota</taxon>
        <taxon>Metazoa</taxon>
        <taxon>Spiralia</taxon>
        <taxon>Lophotrochozoa</taxon>
        <taxon>Mollusca</taxon>
        <taxon>Bivalvia</taxon>
        <taxon>Autobranchia</taxon>
        <taxon>Heteroconchia</taxon>
        <taxon>Euheterodonta</taxon>
        <taxon>Imparidentia</taxon>
        <taxon>Neoheterodontei</taxon>
        <taxon>Myida</taxon>
        <taxon>Dreissenoidea</taxon>
        <taxon>Dreissenidae</taxon>
        <taxon>Dreissena</taxon>
    </lineage>
</organism>
<evidence type="ECO:0000313" key="8">
    <source>
        <dbReference type="EMBL" id="KAH3853745.1"/>
    </source>
</evidence>
<reference evidence="8" key="2">
    <citation type="submission" date="2020-11" db="EMBL/GenBank/DDBJ databases">
        <authorList>
            <person name="McCartney M.A."/>
            <person name="Auch B."/>
            <person name="Kono T."/>
            <person name="Mallez S."/>
            <person name="Becker A."/>
            <person name="Gohl D.M."/>
            <person name="Silverstein K.A.T."/>
            <person name="Koren S."/>
            <person name="Bechman K.B."/>
            <person name="Herman A."/>
            <person name="Abrahante J.E."/>
            <person name="Garbe J."/>
        </authorList>
    </citation>
    <scope>NUCLEOTIDE SEQUENCE</scope>
    <source>
        <strain evidence="8">Duluth1</strain>
        <tissue evidence="8">Whole animal</tissue>
    </source>
</reference>
<name>A0A9D4L812_DREPO</name>
<keyword evidence="4 7" id="KW-0472">Membrane</keyword>
<evidence type="ECO:0000256" key="2">
    <source>
        <dbReference type="ARBA" id="ARBA00022692"/>
    </source>
</evidence>
<evidence type="ECO:0000256" key="1">
    <source>
        <dbReference type="ARBA" id="ARBA00004141"/>
    </source>
</evidence>